<evidence type="ECO:0000313" key="2">
    <source>
        <dbReference type="EMBL" id="KAH7170516.1"/>
    </source>
</evidence>
<reference evidence="2" key="1">
    <citation type="journal article" date="2021" name="Nat. Commun.">
        <title>Genetic determinants of endophytism in the Arabidopsis root mycobiome.</title>
        <authorList>
            <person name="Mesny F."/>
            <person name="Miyauchi S."/>
            <person name="Thiergart T."/>
            <person name="Pickel B."/>
            <person name="Atanasova L."/>
            <person name="Karlsson M."/>
            <person name="Huettel B."/>
            <person name="Barry K.W."/>
            <person name="Haridas S."/>
            <person name="Chen C."/>
            <person name="Bauer D."/>
            <person name="Andreopoulos W."/>
            <person name="Pangilinan J."/>
            <person name="LaButti K."/>
            <person name="Riley R."/>
            <person name="Lipzen A."/>
            <person name="Clum A."/>
            <person name="Drula E."/>
            <person name="Henrissat B."/>
            <person name="Kohler A."/>
            <person name="Grigoriev I.V."/>
            <person name="Martin F.M."/>
            <person name="Hacquard S."/>
        </authorList>
    </citation>
    <scope>NUCLEOTIDE SEQUENCE</scope>
    <source>
        <strain evidence="2">MPI-CAGE-AT-0147</strain>
    </source>
</reference>
<dbReference type="AlphaFoldDB" id="A0A9P9FQ16"/>
<organism evidence="2 3">
    <name type="scientific">Dactylonectria macrodidyma</name>
    <dbReference type="NCBI Taxonomy" id="307937"/>
    <lineage>
        <taxon>Eukaryota</taxon>
        <taxon>Fungi</taxon>
        <taxon>Dikarya</taxon>
        <taxon>Ascomycota</taxon>
        <taxon>Pezizomycotina</taxon>
        <taxon>Sordariomycetes</taxon>
        <taxon>Hypocreomycetidae</taxon>
        <taxon>Hypocreales</taxon>
        <taxon>Nectriaceae</taxon>
        <taxon>Dactylonectria</taxon>
    </lineage>
</organism>
<dbReference type="EMBL" id="JAGMUV010000002">
    <property type="protein sequence ID" value="KAH7170516.1"/>
    <property type="molecule type" value="Genomic_DNA"/>
</dbReference>
<feature type="compositionally biased region" description="Basic and acidic residues" evidence="1">
    <location>
        <begin position="23"/>
        <end position="44"/>
    </location>
</feature>
<dbReference type="OrthoDB" id="10459910at2759"/>
<protein>
    <submittedName>
        <fullName evidence="2">Uncharacterized protein</fullName>
    </submittedName>
</protein>
<feature type="region of interest" description="Disordered" evidence="1">
    <location>
        <begin position="76"/>
        <end position="100"/>
    </location>
</feature>
<sequence>MSCHVRESPKAGSGRLASHAVIGRRDYGDGSDNDEKPEGRDDGSKLHCRAELIGSFFSLAFSLPSLLCSTSFPTVWESRPRPRPDGRPVNHEKRSKRIASRSVVESGHEFDWGMEHSPGRGLMGLMILIDESVGNFVIVFSFRFHLPLVFATAIYATQGRGHDVKAGWTHCTSSAMVRGIFQEGMQRDATGCNGTDEDPMGSWYDIHGSRIRSRQSR</sequence>
<evidence type="ECO:0000256" key="1">
    <source>
        <dbReference type="SAM" id="MobiDB-lite"/>
    </source>
</evidence>
<name>A0A9P9FQ16_9HYPO</name>
<accession>A0A9P9FQ16</accession>
<proteinExistence type="predicted"/>
<feature type="region of interest" description="Disordered" evidence="1">
    <location>
        <begin position="1"/>
        <end position="44"/>
    </location>
</feature>
<dbReference type="Proteomes" id="UP000738349">
    <property type="component" value="Unassembled WGS sequence"/>
</dbReference>
<keyword evidence="3" id="KW-1185">Reference proteome</keyword>
<evidence type="ECO:0000313" key="3">
    <source>
        <dbReference type="Proteomes" id="UP000738349"/>
    </source>
</evidence>
<comment type="caution">
    <text evidence="2">The sequence shown here is derived from an EMBL/GenBank/DDBJ whole genome shotgun (WGS) entry which is preliminary data.</text>
</comment>
<gene>
    <name evidence="2" type="ORF">EDB81DRAFT_168189</name>
</gene>
<feature type="compositionally biased region" description="Basic and acidic residues" evidence="1">
    <location>
        <begin position="78"/>
        <end position="92"/>
    </location>
</feature>